<dbReference type="Proteomes" id="UP000503441">
    <property type="component" value="Chromosome"/>
</dbReference>
<reference evidence="3 4" key="1">
    <citation type="submission" date="2020-03" db="EMBL/GenBank/DDBJ databases">
        <title>Leucobacter sp. nov., isolated from beetles.</title>
        <authorList>
            <person name="Hyun D.-W."/>
            <person name="Bae J.-W."/>
        </authorList>
    </citation>
    <scope>NUCLEOTIDE SEQUENCE [LARGE SCALE GENOMIC DNA]</scope>
    <source>
        <strain evidence="3 4">HDW9A</strain>
    </source>
</reference>
<sequence>MLQKNRRRRRARKWIGISAIPIVLIAALLVLKLLSMYAFAHQSIRSFVATDFEGTVSAAEWQGVANWFEPYKAPYNRGTGLAELGELDKARAALEEALPLVSGLEVCAVRYNLATVVERQGDRATGAGDLQKGQELYRKALEILSAAPKECGTAEADAASPDHQRPMKESLEELVRRIMEKLIQEPQDGQSQDQDQQQPQEPQEPQQGEQEPKPNPQDQEPNDSQLDEIEKKLKDGAQQRQDRDQGKSDGGFGGGTDRPW</sequence>
<evidence type="ECO:0000313" key="3">
    <source>
        <dbReference type="EMBL" id="QIM19844.1"/>
    </source>
</evidence>
<keyword evidence="2" id="KW-1133">Transmembrane helix</keyword>
<dbReference type="SUPFAM" id="SSF48452">
    <property type="entry name" value="TPR-like"/>
    <property type="match status" value="1"/>
</dbReference>
<feature type="region of interest" description="Disordered" evidence="1">
    <location>
        <begin position="185"/>
        <end position="260"/>
    </location>
</feature>
<dbReference type="InterPro" id="IPR011990">
    <property type="entry name" value="TPR-like_helical_dom_sf"/>
</dbReference>
<evidence type="ECO:0000313" key="4">
    <source>
        <dbReference type="Proteomes" id="UP000503441"/>
    </source>
</evidence>
<keyword evidence="2" id="KW-0812">Transmembrane</keyword>
<organism evidence="3 4">
    <name type="scientific">Leucobacter coleopterorum</name>
    <dbReference type="NCBI Taxonomy" id="2714933"/>
    <lineage>
        <taxon>Bacteria</taxon>
        <taxon>Bacillati</taxon>
        <taxon>Actinomycetota</taxon>
        <taxon>Actinomycetes</taxon>
        <taxon>Micrococcales</taxon>
        <taxon>Microbacteriaceae</taxon>
        <taxon>Leucobacter</taxon>
    </lineage>
</organism>
<name>A0ABX6K3V6_9MICO</name>
<accession>A0ABX6K3V6</accession>
<keyword evidence="4" id="KW-1185">Reference proteome</keyword>
<evidence type="ECO:0000256" key="2">
    <source>
        <dbReference type="SAM" id="Phobius"/>
    </source>
</evidence>
<keyword evidence="2" id="KW-0472">Membrane</keyword>
<protein>
    <submittedName>
        <fullName evidence="3">Tetratricopeptide repeat protein</fullName>
    </submittedName>
</protein>
<evidence type="ECO:0000256" key="1">
    <source>
        <dbReference type="SAM" id="MobiDB-lite"/>
    </source>
</evidence>
<feature type="compositionally biased region" description="Low complexity" evidence="1">
    <location>
        <begin position="185"/>
        <end position="209"/>
    </location>
</feature>
<proteinExistence type="predicted"/>
<gene>
    <name evidence="3" type="ORF">G7066_13895</name>
</gene>
<dbReference type="Gene3D" id="1.25.40.10">
    <property type="entry name" value="Tetratricopeptide repeat domain"/>
    <property type="match status" value="1"/>
</dbReference>
<feature type="compositionally biased region" description="Gly residues" evidence="1">
    <location>
        <begin position="248"/>
        <end position="260"/>
    </location>
</feature>
<feature type="transmembrane region" description="Helical" evidence="2">
    <location>
        <begin position="14"/>
        <end position="40"/>
    </location>
</feature>
<dbReference type="EMBL" id="CP049933">
    <property type="protein sequence ID" value="QIM19844.1"/>
    <property type="molecule type" value="Genomic_DNA"/>
</dbReference>
<feature type="compositionally biased region" description="Basic and acidic residues" evidence="1">
    <location>
        <begin position="228"/>
        <end position="247"/>
    </location>
</feature>